<dbReference type="SUPFAM" id="SSF55785">
    <property type="entry name" value="PYP-like sensor domain (PAS domain)"/>
    <property type="match status" value="1"/>
</dbReference>
<dbReference type="PANTHER" id="PTHR44757:SF2">
    <property type="entry name" value="BIOFILM ARCHITECTURE MAINTENANCE PROTEIN MBAA"/>
    <property type="match status" value="1"/>
</dbReference>
<dbReference type="InterPro" id="IPR035919">
    <property type="entry name" value="EAL_sf"/>
</dbReference>
<dbReference type="EMBL" id="BSNS01000022">
    <property type="protein sequence ID" value="GLQ56906.1"/>
    <property type="molecule type" value="Genomic_DNA"/>
</dbReference>
<dbReference type="SMART" id="SM00065">
    <property type="entry name" value="GAF"/>
    <property type="match status" value="1"/>
</dbReference>
<evidence type="ECO:0000313" key="5">
    <source>
        <dbReference type="Proteomes" id="UP001156691"/>
    </source>
</evidence>
<dbReference type="Proteomes" id="UP001156691">
    <property type="component" value="Unassembled WGS sequence"/>
</dbReference>
<dbReference type="SMART" id="SM00052">
    <property type="entry name" value="EAL"/>
    <property type="match status" value="1"/>
</dbReference>
<feature type="domain" description="EAL" evidence="2">
    <location>
        <begin position="477"/>
        <end position="731"/>
    </location>
</feature>
<dbReference type="Pfam" id="PF00563">
    <property type="entry name" value="EAL"/>
    <property type="match status" value="1"/>
</dbReference>
<dbReference type="PIRSF" id="PIRSF005925">
    <property type="entry name" value="Dos"/>
    <property type="match status" value="1"/>
</dbReference>
<protein>
    <submittedName>
        <fullName evidence="4">Bifunctional diguanylate cyclase/phosphodiesterase</fullName>
    </submittedName>
</protein>
<dbReference type="Pfam" id="PF00990">
    <property type="entry name" value="GGDEF"/>
    <property type="match status" value="1"/>
</dbReference>
<dbReference type="Gene3D" id="3.30.70.270">
    <property type="match status" value="1"/>
</dbReference>
<dbReference type="Gene3D" id="3.30.450.40">
    <property type="match status" value="1"/>
</dbReference>
<dbReference type="InterPro" id="IPR001633">
    <property type="entry name" value="EAL_dom"/>
</dbReference>
<dbReference type="SUPFAM" id="SSF55781">
    <property type="entry name" value="GAF domain-like"/>
    <property type="match status" value="1"/>
</dbReference>
<dbReference type="Pfam" id="PF13426">
    <property type="entry name" value="PAS_9"/>
    <property type="match status" value="1"/>
</dbReference>
<feature type="domain" description="PAS" evidence="1">
    <location>
        <begin position="33"/>
        <end position="62"/>
    </location>
</feature>
<dbReference type="SUPFAM" id="SSF141868">
    <property type="entry name" value="EAL domain-like"/>
    <property type="match status" value="1"/>
</dbReference>
<dbReference type="SMART" id="SM00091">
    <property type="entry name" value="PAS"/>
    <property type="match status" value="1"/>
</dbReference>
<dbReference type="InterPro" id="IPR003018">
    <property type="entry name" value="GAF"/>
</dbReference>
<dbReference type="InterPro" id="IPR029787">
    <property type="entry name" value="Nucleotide_cyclase"/>
</dbReference>
<comment type="caution">
    <text evidence="4">The sequence shown here is derived from an EMBL/GenBank/DDBJ whole genome shotgun (WGS) entry which is preliminary data.</text>
</comment>
<evidence type="ECO:0000259" key="3">
    <source>
        <dbReference type="PROSITE" id="PS50887"/>
    </source>
</evidence>
<dbReference type="InterPro" id="IPR029016">
    <property type="entry name" value="GAF-like_dom_sf"/>
</dbReference>
<evidence type="ECO:0000259" key="1">
    <source>
        <dbReference type="PROSITE" id="PS50112"/>
    </source>
</evidence>
<dbReference type="InterPro" id="IPR000160">
    <property type="entry name" value="GGDEF_dom"/>
</dbReference>
<dbReference type="InterPro" id="IPR000014">
    <property type="entry name" value="PAS"/>
</dbReference>
<dbReference type="NCBIfam" id="TIGR00254">
    <property type="entry name" value="GGDEF"/>
    <property type="match status" value="1"/>
</dbReference>
<reference evidence="5" key="1">
    <citation type="journal article" date="2019" name="Int. J. Syst. Evol. Microbiol.">
        <title>The Global Catalogue of Microorganisms (GCM) 10K type strain sequencing project: providing services to taxonomists for standard genome sequencing and annotation.</title>
        <authorList>
            <consortium name="The Broad Institute Genomics Platform"/>
            <consortium name="The Broad Institute Genome Sequencing Center for Infectious Disease"/>
            <person name="Wu L."/>
            <person name="Ma J."/>
        </authorList>
    </citation>
    <scope>NUCLEOTIDE SEQUENCE [LARGE SCALE GENOMIC DNA]</scope>
    <source>
        <strain evidence="5">NBRC 112416</strain>
    </source>
</reference>
<name>A0ABQ5WAT8_9HYPH</name>
<gene>
    <name evidence="4" type="ORF">GCM10010862_41650</name>
</gene>
<dbReference type="InterPro" id="IPR035965">
    <property type="entry name" value="PAS-like_dom_sf"/>
</dbReference>
<dbReference type="InterPro" id="IPR043128">
    <property type="entry name" value="Rev_trsase/Diguanyl_cyclase"/>
</dbReference>
<dbReference type="CDD" id="cd01948">
    <property type="entry name" value="EAL"/>
    <property type="match status" value="1"/>
</dbReference>
<proteinExistence type="predicted"/>
<organism evidence="4 5">
    <name type="scientific">Devosia nitrariae</name>
    <dbReference type="NCBI Taxonomy" id="2071872"/>
    <lineage>
        <taxon>Bacteria</taxon>
        <taxon>Pseudomonadati</taxon>
        <taxon>Pseudomonadota</taxon>
        <taxon>Alphaproteobacteria</taxon>
        <taxon>Hyphomicrobiales</taxon>
        <taxon>Devosiaceae</taxon>
        <taxon>Devosia</taxon>
    </lineage>
</organism>
<dbReference type="PROSITE" id="PS50887">
    <property type="entry name" value="GGDEF"/>
    <property type="match status" value="1"/>
</dbReference>
<dbReference type="InterPro" id="IPR012226">
    <property type="entry name" value="Diguanyl_cyclase/Pdiesterase"/>
</dbReference>
<dbReference type="SMART" id="SM00267">
    <property type="entry name" value="GGDEF"/>
    <property type="match status" value="1"/>
</dbReference>
<dbReference type="PROSITE" id="PS50883">
    <property type="entry name" value="EAL"/>
    <property type="match status" value="1"/>
</dbReference>
<dbReference type="InterPro" id="IPR052155">
    <property type="entry name" value="Biofilm_reg_signaling"/>
</dbReference>
<dbReference type="Gene3D" id="3.30.450.20">
    <property type="entry name" value="PAS domain"/>
    <property type="match status" value="1"/>
</dbReference>
<dbReference type="Pfam" id="PF13185">
    <property type="entry name" value="GAF_2"/>
    <property type="match status" value="1"/>
</dbReference>
<dbReference type="CDD" id="cd01949">
    <property type="entry name" value="GGDEF"/>
    <property type="match status" value="1"/>
</dbReference>
<accession>A0ABQ5WAT8</accession>
<dbReference type="CDD" id="cd00130">
    <property type="entry name" value="PAS"/>
    <property type="match status" value="1"/>
</dbReference>
<evidence type="ECO:0000259" key="2">
    <source>
        <dbReference type="PROSITE" id="PS50883"/>
    </source>
</evidence>
<keyword evidence="5" id="KW-1185">Reference proteome</keyword>
<dbReference type="Gene3D" id="3.20.20.450">
    <property type="entry name" value="EAL domain"/>
    <property type="match status" value="1"/>
</dbReference>
<feature type="domain" description="GGDEF" evidence="3">
    <location>
        <begin position="336"/>
        <end position="468"/>
    </location>
</feature>
<dbReference type="SUPFAM" id="SSF55073">
    <property type="entry name" value="Nucleotide cyclase"/>
    <property type="match status" value="1"/>
</dbReference>
<sequence length="741" mass="80115">MTSGGSMDPATGPGRGDEAYFVGLAANCTDRAVLVAEEAGPIVYCNDVFCTMFGFSREEVIGALPLPLLGRGDMSEEAVEAARADLRAGKIYEEETLVARRNGETLCLSATLFSRLHTDTGARHTVFVFSNITESKQIQSLQRDVLEAIARDMPLVEIMDLLCRRVEAIAPDVTCSVLAVEDGCVKPLAAPRMPPFFSEAIDGLPIGPAEGSCGTAAWRGEPVVVADIENDPLWAHYRALALPLGLLACWSSPIKLRDGQVAGTFAFYYRSKRAPSAWHHHIVEACVHLCVVAIERALAKAHIDRLAYYDALTGLPNRTMLRERIGGVLAGKVDGPDTAMLFLDVDHFKDVNDTLGHSVGDKLLVEIAQRLRTLVGRDDLVGRLSGDEFVILLQDADGDGAARLAQQVLEAMHAPVMIEDVALPASVSIGISLFPADGMDGDTLLKHADSAMYQAKGGGRATYRFFSPRMNSMAQDRLLLGAALREAIANGDLELHYQPQIATRTGELHAVEALARWTHPEFGPISPGRFIALAEESGQIETLGEWGIEEACRQMGDWRQRGIAVPSVSVNISPLHFRNRDIIPPVRSALARHGIEPQMLTIEITERVILDDCPMALENAHALDALGVRLSMDDFGTGYSSLSHLASIPARELKIDRSFMKDLLTGSSPGAIVTAVVRIGQSLGMTVVAEGVETSLQHFFLETLGCDVLQGYLFSPALPPPALEAWLKERNVQASALAVHG</sequence>
<dbReference type="NCBIfam" id="TIGR00229">
    <property type="entry name" value="sensory_box"/>
    <property type="match status" value="1"/>
</dbReference>
<dbReference type="PROSITE" id="PS50112">
    <property type="entry name" value="PAS"/>
    <property type="match status" value="1"/>
</dbReference>
<dbReference type="RefSeq" id="WP_284342295.1">
    <property type="nucleotide sequence ID" value="NZ_BSNS01000022.1"/>
</dbReference>
<dbReference type="PANTHER" id="PTHR44757">
    <property type="entry name" value="DIGUANYLATE CYCLASE DGCP"/>
    <property type="match status" value="1"/>
</dbReference>
<evidence type="ECO:0000313" key="4">
    <source>
        <dbReference type="EMBL" id="GLQ56906.1"/>
    </source>
</evidence>